<dbReference type="KEGG" id="pco:PHACADRAFT_186983"/>
<feature type="compositionally biased region" description="Low complexity" evidence="1">
    <location>
        <begin position="138"/>
        <end position="158"/>
    </location>
</feature>
<dbReference type="RefSeq" id="XP_007399332.1">
    <property type="nucleotide sequence ID" value="XM_007399270.1"/>
</dbReference>
<evidence type="ECO:0000313" key="2">
    <source>
        <dbReference type="EMBL" id="EKM51520.1"/>
    </source>
</evidence>
<organism evidence="2 3">
    <name type="scientific">Phanerochaete carnosa (strain HHB-10118-sp)</name>
    <name type="common">White-rot fungus</name>
    <name type="synonym">Peniophora carnosa</name>
    <dbReference type="NCBI Taxonomy" id="650164"/>
    <lineage>
        <taxon>Eukaryota</taxon>
        <taxon>Fungi</taxon>
        <taxon>Dikarya</taxon>
        <taxon>Basidiomycota</taxon>
        <taxon>Agaricomycotina</taxon>
        <taxon>Agaricomycetes</taxon>
        <taxon>Polyporales</taxon>
        <taxon>Phanerochaetaceae</taxon>
        <taxon>Phanerochaete</taxon>
    </lineage>
</organism>
<name>K5VXH8_PHACS</name>
<feature type="compositionally biased region" description="Low complexity" evidence="1">
    <location>
        <begin position="278"/>
        <end position="290"/>
    </location>
</feature>
<feature type="region of interest" description="Disordered" evidence="1">
    <location>
        <begin position="89"/>
        <end position="174"/>
    </location>
</feature>
<dbReference type="OrthoDB" id="2526979at2759"/>
<reference evidence="2 3" key="1">
    <citation type="journal article" date="2012" name="BMC Genomics">
        <title>Comparative genomics of the white-rot fungi, Phanerochaete carnosa and P. chrysosporium, to elucidate the genetic basis of the distinct wood types they colonize.</title>
        <authorList>
            <person name="Suzuki H."/>
            <person name="MacDonald J."/>
            <person name="Syed K."/>
            <person name="Salamov A."/>
            <person name="Hori C."/>
            <person name="Aerts A."/>
            <person name="Henrissat B."/>
            <person name="Wiebenga A."/>
            <person name="vanKuyk P.A."/>
            <person name="Barry K."/>
            <person name="Lindquist E."/>
            <person name="LaButti K."/>
            <person name="Lapidus A."/>
            <person name="Lucas S."/>
            <person name="Coutinho P."/>
            <person name="Gong Y."/>
            <person name="Samejima M."/>
            <person name="Mahadevan R."/>
            <person name="Abou-Zaid M."/>
            <person name="de Vries R.P."/>
            <person name="Igarashi K."/>
            <person name="Yadav J.S."/>
            <person name="Grigoriev I.V."/>
            <person name="Master E.R."/>
        </authorList>
    </citation>
    <scope>NUCLEOTIDE SEQUENCE [LARGE SCALE GENOMIC DNA]</scope>
    <source>
        <strain evidence="2 3">HHB-10118-sp</strain>
    </source>
</reference>
<feature type="region of interest" description="Disordered" evidence="1">
    <location>
        <begin position="233"/>
        <end position="290"/>
    </location>
</feature>
<dbReference type="Proteomes" id="UP000008370">
    <property type="component" value="Unassembled WGS sequence"/>
</dbReference>
<feature type="region of interest" description="Disordered" evidence="1">
    <location>
        <begin position="1"/>
        <end position="21"/>
    </location>
</feature>
<evidence type="ECO:0000256" key="1">
    <source>
        <dbReference type="SAM" id="MobiDB-lite"/>
    </source>
</evidence>
<accession>K5VXH8</accession>
<feature type="compositionally biased region" description="Polar residues" evidence="1">
    <location>
        <begin position="262"/>
        <end position="271"/>
    </location>
</feature>
<dbReference type="GeneID" id="18910394"/>
<dbReference type="EMBL" id="JH930476">
    <property type="protein sequence ID" value="EKM51520.1"/>
    <property type="molecule type" value="Genomic_DNA"/>
</dbReference>
<dbReference type="InParanoid" id="K5VXH8"/>
<gene>
    <name evidence="2" type="ORF">PHACADRAFT_186983</name>
</gene>
<proteinExistence type="predicted"/>
<dbReference type="HOGENOM" id="CLU_754610_0_0_1"/>
<keyword evidence="3" id="KW-1185">Reference proteome</keyword>
<feature type="compositionally biased region" description="Polar residues" evidence="1">
    <location>
        <begin position="94"/>
        <end position="112"/>
    </location>
</feature>
<sequence length="367" mass="40235">MAGSPVHRHPAPHAHSRRRPGLVKVHHTWHGEVPDRTHFEDFMREIGVNAEELHPCCMPRPGKLNLCWVSEREAERVPVRYTVVKESRRIRSMSEPSASTAPHENVALTSHPATDRGRSVTIRRQSLPVTAKRPLSPPAISSSRRPSPPSRVASVISRGGEEAERTPAPPQKAPPLIALYTQNHGASYLCTSVSADQALRNSMRATLVREVPRESVAPAHVQDQELWEPLPQCPALVPSKRPPPSSRNPTKPNLSRVPSFASLETVSSSEGPETPRGHSPLHSPSHMLSPTLSNLEQKSRLRVPGQCVACKRTGHNFPSCPACGDMWCSRECRIQATAGRKHVCPSRKDTHSSEATSSVSLEVVADS</sequence>
<evidence type="ECO:0000313" key="3">
    <source>
        <dbReference type="Proteomes" id="UP000008370"/>
    </source>
</evidence>
<feature type="region of interest" description="Disordered" evidence="1">
    <location>
        <begin position="344"/>
        <end position="367"/>
    </location>
</feature>
<dbReference type="AlphaFoldDB" id="K5VXH8"/>
<protein>
    <submittedName>
        <fullName evidence="2">Uncharacterized protein</fullName>
    </submittedName>
</protein>
<dbReference type="STRING" id="650164.K5VXH8"/>